<name>A0A2I0TQX4_LIMLA</name>
<dbReference type="EMBL" id="KZ507797">
    <property type="protein sequence ID" value="PKU36204.1"/>
    <property type="molecule type" value="Genomic_DNA"/>
</dbReference>
<keyword evidence="2" id="KW-1185">Reference proteome</keyword>
<protein>
    <submittedName>
        <fullName evidence="1">Uncharacterized protein</fullName>
    </submittedName>
</protein>
<accession>A0A2I0TQX4</accession>
<dbReference type="OrthoDB" id="9401836at2759"/>
<evidence type="ECO:0000313" key="2">
    <source>
        <dbReference type="Proteomes" id="UP000233556"/>
    </source>
</evidence>
<sequence>MHEVWSGQDTNSVADYQLHILTVFPSNCNCGLVVAQESDPFTTWCLSALAVKFGLGKLFWGNEFIAVEFLRQNKGLYYESTLFSRTKALSQSSFLLQETVAYELNLVWRFWERFSTESGCYVRARHMEWRYTLQHLNVFLVVMGPKLDIVFEVEPHQCRAQGDNHCPSPAGYTIPDTGQDAVGLLGHLDTLLAHVQLAVDQHPQVLLHQAVFQPLFPSL</sequence>
<dbReference type="Proteomes" id="UP000233556">
    <property type="component" value="Unassembled WGS sequence"/>
</dbReference>
<reference evidence="2" key="1">
    <citation type="submission" date="2017-11" db="EMBL/GenBank/DDBJ databases">
        <authorList>
            <person name="Lima N.C."/>
            <person name="Parody-Merino A.M."/>
            <person name="Battley P.F."/>
            <person name="Fidler A.E."/>
            <person name="Prosdocimi F."/>
        </authorList>
    </citation>
    <scope>NUCLEOTIDE SEQUENCE [LARGE SCALE GENOMIC DNA]</scope>
</reference>
<dbReference type="AlphaFoldDB" id="A0A2I0TQX4"/>
<gene>
    <name evidence="1" type="ORF">llap_13492</name>
</gene>
<reference evidence="2" key="2">
    <citation type="submission" date="2017-12" db="EMBL/GenBank/DDBJ databases">
        <title>Genome sequence of the Bar-tailed Godwit (Limosa lapponica baueri).</title>
        <authorList>
            <person name="Lima N.C.B."/>
            <person name="Parody-Merino A.M."/>
            <person name="Battley P.F."/>
            <person name="Fidler A.E."/>
            <person name="Prosdocimi F."/>
        </authorList>
    </citation>
    <scope>NUCLEOTIDE SEQUENCE [LARGE SCALE GENOMIC DNA]</scope>
</reference>
<organism evidence="1 2">
    <name type="scientific">Limosa lapponica baueri</name>
    <dbReference type="NCBI Taxonomy" id="1758121"/>
    <lineage>
        <taxon>Eukaryota</taxon>
        <taxon>Metazoa</taxon>
        <taxon>Chordata</taxon>
        <taxon>Craniata</taxon>
        <taxon>Vertebrata</taxon>
        <taxon>Euteleostomi</taxon>
        <taxon>Archelosauria</taxon>
        <taxon>Archosauria</taxon>
        <taxon>Dinosauria</taxon>
        <taxon>Saurischia</taxon>
        <taxon>Theropoda</taxon>
        <taxon>Coelurosauria</taxon>
        <taxon>Aves</taxon>
        <taxon>Neognathae</taxon>
        <taxon>Neoaves</taxon>
        <taxon>Charadriiformes</taxon>
        <taxon>Scolopacidae</taxon>
        <taxon>Limosa</taxon>
    </lineage>
</organism>
<evidence type="ECO:0000313" key="1">
    <source>
        <dbReference type="EMBL" id="PKU36204.1"/>
    </source>
</evidence>
<proteinExistence type="predicted"/>